<evidence type="ECO:0008006" key="5">
    <source>
        <dbReference type="Google" id="ProtNLM"/>
    </source>
</evidence>
<evidence type="ECO:0000313" key="3">
    <source>
        <dbReference type="EMBL" id="SDY25450.1"/>
    </source>
</evidence>
<dbReference type="InterPro" id="IPR002878">
    <property type="entry name" value="ChsH2_C"/>
</dbReference>
<dbReference type="Gene3D" id="6.10.30.10">
    <property type="match status" value="1"/>
</dbReference>
<keyword evidence="4" id="KW-1185">Reference proteome</keyword>
<dbReference type="EMBL" id="FNPB01000009">
    <property type="protein sequence ID" value="SDY25450.1"/>
    <property type="molecule type" value="Genomic_DNA"/>
</dbReference>
<dbReference type="RefSeq" id="WP_089768112.1">
    <property type="nucleotide sequence ID" value="NZ_FNPB01000009.1"/>
</dbReference>
<proteinExistence type="predicted"/>
<dbReference type="InterPro" id="IPR022002">
    <property type="entry name" value="ChsH2_Znr"/>
</dbReference>
<evidence type="ECO:0000313" key="4">
    <source>
        <dbReference type="Proteomes" id="UP000199170"/>
    </source>
</evidence>
<reference evidence="4" key="1">
    <citation type="submission" date="2016-10" db="EMBL/GenBank/DDBJ databases">
        <authorList>
            <person name="Varghese N."/>
            <person name="Submissions S."/>
        </authorList>
    </citation>
    <scope>NUCLEOTIDE SEQUENCE [LARGE SCALE GENOMIC DNA]</scope>
    <source>
        <strain evidence="4">CGMCC 1.10118</strain>
    </source>
</reference>
<evidence type="ECO:0000259" key="2">
    <source>
        <dbReference type="Pfam" id="PF12172"/>
    </source>
</evidence>
<dbReference type="InterPro" id="IPR012340">
    <property type="entry name" value="NA-bd_OB-fold"/>
</dbReference>
<sequence length="138" mass="15080">MSWEPRPVPSVTPETAPYWEAAADGTLLLRRCPDCELTFYYPRARCPDCLGDDVEWVEADGTGTVYAHTSTETVAAWPEEDLPLVLAYVELTEGPRMLTALQGCDPDAIEIGTSVAVTFVPTATDDVSIPVFEPIDDD</sequence>
<accession>A0A1H3ICJ3</accession>
<dbReference type="AlphaFoldDB" id="A0A1H3ICJ3"/>
<protein>
    <recommendedName>
        <fullName evidence="5">DUF35 domain-containing protein</fullName>
    </recommendedName>
</protein>
<organism evidence="3 4">
    <name type="scientific">Halobellus clavatus</name>
    <dbReference type="NCBI Taxonomy" id="660517"/>
    <lineage>
        <taxon>Archaea</taxon>
        <taxon>Methanobacteriati</taxon>
        <taxon>Methanobacteriota</taxon>
        <taxon>Stenosarchaea group</taxon>
        <taxon>Halobacteria</taxon>
        <taxon>Halobacteriales</taxon>
        <taxon>Haloferacaceae</taxon>
        <taxon>Halobellus</taxon>
    </lineage>
</organism>
<name>A0A1H3ICJ3_9EURY</name>
<dbReference type="PANTHER" id="PTHR34075">
    <property type="entry name" value="BLR3430 PROTEIN"/>
    <property type="match status" value="1"/>
</dbReference>
<feature type="domain" description="ChsH2 rubredoxin-like zinc ribbon" evidence="2">
    <location>
        <begin position="19"/>
        <end position="55"/>
    </location>
</feature>
<dbReference type="SUPFAM" id="SSF50249">
    <property type="entry name" value="Nucleic acid-binding proteins"/>
    <property type="match status" value="1"/>
</dbReference>
<dbReference type="PANTHER" id="PTHR34075:SF5">
    <property type="entry name" value="BLR3430 PROTEIN"/>
    <property type="match status" value="1"/>
</dbReference>
<dbReference type="Pfam" id="PF12172">
    <property type="entry name" value="zf-ChsH2"/>
    <property type="match status" value="1"/>
</dbReference>
<feature type="domain" description="ChsH2 C-terminal OB-fold" evidence="1">
    <location>
        <begin position="56"/>
        <end position="120"/>
    </location>
</feature>
<dbReference type="InterPro" id="IPR052513">
    <property type="entry name" value="Thioester_dehydratase-like"/>
</dbReference>
<gene>
    <name evidence="3" type="ORF">SAMN04487946_109126</name>
</gene>
<dbReference type="Pfam" id="PF01796">
    <property type="entry name" value="OB_ChsH2_C"/>
    <property type="match status" value="1"/>
</dbReference>
<dbReference type="OrthoDB" id="9573at2157"/>
<dbReference type="STRING" id="660517.SAMN04487946_109126"/>
<dbReference type="Proteomes" id="UP000199170">
    <property type="component" value="Unassembled WGS sequence"/>
</dbReference>
<evidence type="ECO:0000259" key="1">
    <source>
        <dbReference type="Pfam" id="PF01796"/>
    </source>
</evidence>